<dbReference type="Proteomes" id="UP001186974">
    <property type="component" value="Unassembled WGS sequence"/>
</dbReference>
<keyword evidence="2" id="KW-1185">Reference proteome</keyword>
<evidence type="ECO:0000313" key="1">
    <source>
        <dbReference type="EMBL" id="KAK3078001.1"/>
    </source>
</evidence>
<name>A0ACC3DMY9_9PEZI</name>
<feature type="non-terminal residue" evidence="1">
    <location>
        <position position="1"/>
    </location>
</feature>
<sequence length="120" mass="14029">TSMWKTIAQNLKPGGKFVASTPNVDDDMNTPTEGYGVKVEHVERVKDGWKCRLTADTQPKKVQFEMYHLKRGLYERSAKAAGIKDLEWRRHVLPENTDFPEGYWDEYEKRPHMYILVAEK</sequence>
<accession>A0ACC3DMY9</accession>
<dbReference type="EMBL" id="JAWDJW010002288">
    <property type="protein sequence ID" value="KAK3078001.1"/>
    <property type="molecule type" value="Genomic_DNA"/>
</dbReference>
<comment type="caution">
    <text evidence="1">The sequence shown here is derived from an EMBL/GenBank/DDBJ whole genome shotgun (WGS) entry which is preliminary data.</text>
</comment>
<proteinExistence type="predicted"/>
<organism evidence="1 2">
    <name type="scientific">Coniosporium uncinatum</name>
    <dbReference type="NCBI Taxonomy" id="93489"/>
    <lineage>
        <taxon>Eukaryota</taxon>
        <taxon>Fungi</taxon>
        <taxon>Dikarya</taxon>
        <taxon>Ascomycota</taxon>
        <taxon>Pezizomycotina</taxon>
        <taxon>Dothideomycetes</taxon>
        <taxon>Dothideomycetes incertae sedis</taxon>
        <taxon>Coniosporium</taxon>
    </lineage>
</organism>
<gene>
    <name evidence="1" type="ORF">LTS18_008690</name>
</gene>
<protein>
    <submittedName>
        <fullName evidence="1">Uncharacterized protein</fullName>
    </submittedName>
</protein>
<evidence type="ECO:0000313" key="2">
    <source>
        <dbReference type="Proteomes" id="UP001186974"/>
    </source>
</evidence>
<reference evidence="1" key="1">
    <citation type="submission" date="2024-09" db="EMBL/GenBank/DDBJ databases">
        <title>Black Yeasts Isolated from many extreme environments.</title>
        <authorList>
            <person name="Coleine C."/>
            <person name="Stajich J.E."/>
            <person name="Selbmann L."/>
        </authorList>
    </citation>
    <scope>NUCLEOTIDE SEQUENCE</scope>
    <source>
        <strain evidence="1">CCFEE 5737</strain>
    </source>
</reference>